<proteinExistence type="predicted"/>
<evidence type="ECO:0000313" key="2">
    <source>
        <dbReference type="Proteomes" id="UP001168877"/>
    </source>
</evidence>
<reference evidence="1" key="1">
    <citation type="journal article" date="2022" name="Plant J.">
        <title>Strategies of tolerance reflected in two North American maple genomes.</title>
        <authorList>
            <person name="McEvoy S.L."/>
            <person name="Sezen U.U."/>
            <person name="Trouern-Trend A."/>
            <person name="McMahon S.M."/>
            <person name="Schaberg P.G."/>
            <person name="Yang J."/>
            <person name="Wegrzyn J.L."/>
            <person name="Swenson N.G."/>
        </authorList>
    </citation>
    <scope>NUCLEOTIDE SEQUENCE</scope>
    <source>
        <strain evidence="1">NS2018</strain>
    </source>
</reference>
<dbReference type="AlphaFoldDB" id="A0AA39TH61"/>
<accession>A0AA39TH61</accession>
<comment type="caution">
    <text evidence="1">The sequence shown here is derived from an EMBL/GenBank/DDBJ whole genome shotgun (WGS) entry which is preliminary data.</text>
</comment>
<name>A0AA39TH61_ACESA</name>
<gene>
    <name evidence="1" type="ORF">LWI29_025041</name>
</gene>
<dbReference type="Proteomes" id="UP001168877">
    <property type="component" value="Unassembled WGS sequence"/>
</dbReference>
<keyword evidence="2" id="KW-1185">Reference proteome</keyword>
<reference evidence="1" key="2">
    <citation type="submission" date="2023-06" db="EMBL/GenBank/DDBJ databases">
        <authorList>
            <person name="Swenson N.G."/>
            <person name="Wegrzyn J.L."/>
            <person name="Mcevoy S.L."/>
        </authorList>
    </citation>
    <scope>NUCLEOTIDE SEQUENCE</scope>
    <source>
        <strain evidence="1">NS2018</strain>
        <tissue evidence="1">Leaf</tissue>
    </source>
</reference>
<evidence type="ECO:0000313" key="1">
    <source>
        <dbReference type="EMBL" id="KAK0605285.1"/>
    </source>
</evidence>
<protein>
    <submittedName>
        <fullName evidence="1">Uncharacterized protein</fullName>
    </submittedName>
</protein>
<dbReference type="EMBL" id="JAUESC010000002">
    <property type="protein sequence ID" value="KAK0605285.1"/>
    <property type="molecule type" value="Genomic_DNA"/>
</dbReference>
<organism evidence="1 2">
    <name type="scientific">Acer saccharum</name>
    <name type="common">Sugar maple</name>
    <dbReference type="NCBI Taxonomy" id="4024"/>
    <lineage>
        <taxon>Eukaryota</taxon>
        <taxon>Viridiplantae</taxon>
        <taxon>Streptophyta</taxon>
        <taxon>Embryophyta</taxon>
        <taxon>Tracheophyta</taxon>
        <taxon>Spermatophyta</taxon>
        <taxon>Magnoliopsida</taxon>
        <taxon>eudicotyledons</taxon>
        <taxon>Gunneridae</taxon>
        <taxon>Pentapetalae</taxon>
        <taxon>rosids</taxon>
        <taxon>malvids</taxon>
        <taxon>Sapindales</taxon>
        <taxon>Sapindaceae</taxon>
        <taxon>Hippocastanoideae</taxon>
        <taxon>Acereae</taxon>
        <taxon>Acer</taxon>
    </lineage>
</organism>
<sequence length="107" mass="11814">MCEIRLCKLNSEEPIRRFQVPIGFEISGLDRSKTWVSQNGVFAFGFLDTSSRGGDVDGYVVGIRYNLGDKAANMPVWTVGGGLRVSENSTIRLNLDGRMICLKTLVV</sequence>